<dbReference type="InterPro" id="IPR002937">
    <property type="entry name" value="Amino_oxidase"/>
</dbReference>
<dbReference type="EMBL" id="CP001998">
    <property type="protein sequence ID" value="ADE53286.1"/>
    <property type="molecule type" value="Genomic_DNA"/>
</dbReference>
<dbReference type="Pfam" id="PF01593">
    <property type="entry name" value="Amino_oxidase"/>
    <property type="match status" value="1"/>
</dbReference>
<dbReference type="UniPathway" id="UPA00252"/>
<evidence type="ECO:0000256" key="4">
    <source>
        <dbReference type="ARBA" id="ARBA00023002"/>
    </source>
</evidence>
<dbReference type="RefSeq" id="WP_013042012.1">
    <property type="nucleotide sequence ID" value="NC_014008.1"/>
</dbReference>
<keyword evidence="5 6" id="KW-0350">Heme biosynthesis</keyword>
<dbReference type="SUPFAM" id="SSF51905">
    <property type="entry name" value="FAD/NAD(P)-binding domain"/>
    <property type="match status" value="1"/>
</dbReference>
<dbReference type="GO" id="GO:0005737">
    <property type="term" value="C:cytoplasm"/>
    <property type="evidence" value="ECO:0007669"/>
    <property type="project" value="UniProtKB-SubCell"/>
</dbReference>
<evidence type="ECO:0000259" key="7">
    <source>
        <dbReference type="Pfam" id="PF01593"/>
    </source>
</evidence>
<evidence type="ECO:0000256" key="2">
    <source>
        <dbReference type="ARBA" id="ARBA00022630"/>
    </source>
</evidence>
<comment type="pathway">
    <text evidence="6">Porphyrin-containing compound metabolism; protoheme biosynthesis.</text>
</comment>
<gene>
    <name evidence="8" type="ordered locus">Caka_0260</name>
</gene>
<dbReference type="InterPro" id="IPR050464">
    <property type="entry name" value="Zeta_carotene_desat/Oxidored"/>
</dbReference>
<dbReference type="AlphaFoldDB" id="D5ELW1"/>
<dbReference type="eggNOG" id="COG1232">
    <property type="taxonomic scope" value="Bacteria"/>
</dbReference>
<protein>
    <recommendedName>
        <fullName evidence="6">Coproporphyrinogen III oxidase</fullName>
        <ecNumber evidence="6">1.3.3.15</ecNumber>
    </recommendedName>
</protein>
<reference evidence="8 9" key="1">
    <citation type="journal article" date="2010" name="Stand. Genomic Sci.">
        <title>Complete genome sequence of Coraliomargarita akajimensis type strain (04OKA010-24).</title>
        <authorList>
            <person name="Mavromatis K."/>
            <person name="Abt B."/>
            <person name="Brambilla E."/>
            <person name="Lapidus A."/>
            <person name="Copeland A."/>
            <person name="Deshpande S."/>
            <person name="Nolan M."/>
            <person name="Lucas S."/>
            <person name="Tice H."/>
            <person name="Cheng J.F."/>
            <person name="Han C."/>
            <person name="Detter J.C."/>
            <person name="Woyke T."/>
            <person name="Goodwin L."/>
            <person name="Pitluck S."/>
            <person name="Held B."/>
            <person name="Brettin T."/>
            <person name="Tapia R."/>
            <person name="Ivanova N."/>
            <person name="Mikhailova N."/>
            <person name="Pati A."/>
            <person name="Liolios K."/>
            <person name="Chen A."/>
            <person name="Palaniappan K."/>
            <person name="Land M."/>
            <person name="Hauser L."/>
            <person name="Chang Y.J."/>
            <person name="Jeffries C.D."/>
            <person name="Rohde M."/>
            <person name="Goker M."/>
            <person name="Bristow J."/>
            <person name="Eisen J.A."/>
            <person name="Markowitz V."/>
            <person name="Hugenholtz P."/>
            <person name="Klenk H.P."/>
            <person name="Kyrpides N.C."/>
        </authorList>
    </citation>
    <scope>NUCLEOTIDE SEQUENCE [LARGE SCALE GENOMIC DNA]</scope>
    <source>
        <strain evidence="9">DSM 45221 / IAM 15411 / JCM 23193 / KCTC 12865</strain>
    </source>
</reference>
<comment type="cofactor">
    <cofactor evidence="1 6">
        <name>FAD</name>
        <dbReference type="ChEBI" id="CHEBI:57692"/>
    </cofactor>
</comment>
<keyword evidence="2 6" id="KW-0285">Flavoprotein</keyword>
<proteinExistence type="inferred from homology"/>
<dbReference type="Gene3D" id="3.50.50.60">
    <property type="entry name" value="FAD/NAD(P)-binding domain"/>
    <property type="match status" value="1"/>
</dbReference>
<comment type="function">
    <text evidence="6">Involved in coproporphyrin-dependent heme b biosynthesis. Catalyzes the oxidation of coproporphyrinogen III to coproporphyrin III.</text>
</comment>
<dbReference type="Proteomes" id="UP000000925">
    <property type="component" value="Chromosome"/>
</dbReference>
<organism evidence="8 9">
    <name type="scientific">Coraliomargarita akajimensis (strain DSM 45221 / IAM 15411 / JCM 23193 / KCTC 12865 / 04OKA010-24)</name>
    <dbReference type="NCBI Taxonomy" id="583355"/>
    <lineage>
        <taxon>Bacteria</taxon>
        <taxon>Pseudomonadati</taxon>
        <taxon>Verrucomicrobiota</taxon>
        <taxon>Opitutia</taxon>
        <taxon>Puniceicoccales</taxon>
        <taxon>Coraliomargaritaceae</taxon>
        <taxon>Coraliomargarita</taxon>
    </lineage>
</organism>
<evidence type="ECO:0000256" key="6">
    <source>
        <dbReference type="RuleBase" id="RU364052"/>
    </source>
</evidence>
<evidence type="ECO:0000313" key="8">
    <source>
        <dbReference type="EMBL" id="ADE53286.1"/>
    </source>
</evidence>
<comment type="catalytic activity">
    <reaction evidence="6">
        <text>coproporphyrinogen III + 3 O2 = coproporphyrin III + 3 H2O2</text>
        <dbReference type="Rhea" id="RHEA:43436"/>
        <dbReference type="ChEBI" id="CHEBI:15379"/>
        <dbReference type="ChEBI" id="CHEBI:16240"/>
        <dbReference type="ChEBI" id="CHEBI:57309"/>
        <dbReference type="ChEBI" id="CHEBI:131725"/>
        <dbReference type="EC" id="1.3.3.15"/>
    </reaction>
</comment>
<evidence type="ECO:0000313" key="9">
    <source>
        <dbReference type="Proteomes" id="UP000000925"/>
    </source>
</evidence>
<dbReference type="EC" id="1.3.3.15" evidence="6"/>
<evidence type="ECO:0000256" key="5">
    <source>
        <dbReference type="ARBA" id="ARBA00023133"/>
    </source>
</evidence>
<dbReference type="PANTHER" id="PTHR42923:SF3">
    <property type="entry name" value="PROTOPORPHYRINOGEN OXIDASE"/>
    <property type="match status" value="1"/>
</dbReference>
<dbReference type="KEGG" id="caa:Caka_0260"/>
<sequence>MPDTCIIGAGITGLATAWQYQRKGKDCVVLESGPQVGGAIQSILQDGYLAEEGPNSIQLNSLEIEDFLTSIPGLEAQIIEANPAAQKRYIVRKGRLRAVPMNPLQAITTQLWSIAGKLRVLREPFIKAAPPEPDQSVADFVTRRLGKELYDYAINPLVGGIYAGKPEMLSLRYGFPKLYALEQEHGGLIRGALAKMKAAKANKGPKAKKYILSFKDGLQTLPQSIANNLNEPVQTGVSIESIRQIEDMWAVRWNGQVKAFKELIVTVPAHKLPGLPFEEPIRLPAIDYPPVSVISLGYPLSAIKQPLDGFGALVPEREDRNILGVLFPSAVFDGRAPEGHGLLTVFVGGSRSPECSSPDTDQLLKTIQPDLETLLGIQDEPSFVHHKHWPMAIPQYTLGYEKVLEAITRIEQQYIGLKLAGNYRTGISLSYCLESAIASTN</sequence>
<evidence type="ECO:0000256" key="3">
    <source>
        <dbReference type="ARBA" id="ARBA00022827"/>
    </source>
</evidence>
<dbReference type="NCBIfam" id="TIGR00562">
    <property type="entry name" value="proto_IX_ox"/>
    <property type="match status" value="1"/>
</dbReference>
<dbReference type="GO" id="GO:0006783">
    <property type="term" value="P:heme biosynthetic process"/>
    <property type="evidence" value="ECO:0007669"/>
    <property type="project" value="UniProtKB-UniRule"/>
</dbReference>
<comment type="similarity">
    <text evidence="6">Belongs to the protoporphyrinogen/coproporphyrinogen oxidase family. Coproporphyrinogen III oxidase subfamily.</text>
</comment>
<dbReference type="SUPFAM" id="SSF54373">
    <property type="entry name" value="FAD-linked reductases, C-terminal domain"/>
    <property type="match status" value="1"/>
</dbReference>
<dbReference type="Gene3D" id="1.10.3110.10">
    <property type="entry name" value="protoporphyrinogen ix oxidase, domain 3"/>
    <property type="match status" value="1"/>
</dbReference>
<name>D5ELW1_CORAD</name>
<feature type="domain" description="Amine oxidase" evidence="7">
    <location>
        <begin position="11"/>
        <end position="437"/>
    </location>
</feature>
<dbReference type="GO" id="GO:0004729">
    <property type="term" value="F:oxygen-dependent protoporphyrinogen oxidase activity"/>
    <property type="evidence" value="ECO:0007669"/>
    <property type="project" value="UniProtKB-UniRule"/>
</dbReference>
<dbReference type="OrthoDB" id="9805195at2"/>
<dbReference type="PANTHER" id="PTHR42923">
    <property type="entry name" value="PROTOPORPHYRINOGEN OXIDASE"/>
    <property type="match status" value="1"/>
</dbReference>
<dbReference type="HOGENOM" id="CLU_009629_3_0_0"/>
<dbReference type="Gene3D" id="3.90.660.20">
    <property type="entry name" value="Protoporphyrinogen oxidase, mitochondrial, domain 2"/>
    <property type="match status" value="1"/>
</dbReference>
<dbReference type="STRING" id="583355.Caka_0260"/>
<dbReference type="InterPro" id="IPR036188">
    <property type="entry name" value="FAD/NAD-bd_sf"/>
</dbReference>
<dbReference type="InterPro" id="IPR004572">
    <property type="entry name" value="Protoporphyrinogen_oxidase"/>
</dbReference>
<keyword evidence="3 6" id="KW-0274">FAD</keyword>
<keyword evidence="6" id="KW-0963">Cytoplasm</keyword>
<comment type="subcellular location">
    <subcellularLocation>
        <location evidence="6">Cytoplasm</location>
    </subcellularLocation>
</comment>
<accession>D5ELW1</accession>
<evidence type="ECO:0000256" key="1">
    <source>
        <dbReference type="ARBA" id="ARBA00001974"/>
    </source>
</evidence>
<keyword evidence="9" id="KW-1185">Reference proteome</keyword>
<keyword evidence="4 6" id="KW-0560">Oxidoreductase</keyword>